<accession>A0A1J7IZI6</accession>
<feature type="signal peptide" evidence="3">
    <location>
        <begin position="1"/>
        <end position="20"/>
    </location>
</feature>
<dbReference type="STRING" id="1408157.A0A1J7IZI6"/>
<dbReference type="PANTHER" id="PTHR33657">
    <property type="entry name" value="DOMAIN PROTEIN, PUTATIVE (AFU_ORTHOLOGUE AFUA_5G00600)-RELATED"/>
    <property type="match status" value="1"/>
</dbReference>
<dbReference type="Proteomes" id="UP000182658">
    <property type="component" value="Unassembled WGS sequence"/>
</dbReference>
<evidence type="ECO:0000313" key="4">
    <source>
        <dbReference type="EMBL" id="OIW32685.1"/>
    </source>
</evidence>
<gene>
    <name evidence="4" type="ORF">CONLIGDRAFT_712954</name>
</gene>
<evidence type="ECO:0000313" key="5">
    <source>
        <dbReference type="Proteomes" id="UP000182658"/>
    </source>
</evidence>
<keyword evidence="5" id="KW-1185">Reference proteome</keyword>
<evidence type="ECO:0000256" key="1">
    <source>
        <dbReference type="ARBA" id="ARBA00009520"/>
    </source>
</evidence>
<name>A0A1J7IZI6_9PEZI</name>
<organism evidence="4 5">
    <name type="scientific">Coniochaeta ligniaria NRRL 30616</name>
    <dbReference type="NCBI Taxonomy" id="1408157"/>
    <lineage>
        <taxon>Eukaryota</taxon>
        <taxon>Fungi</taxon>
        <taxon>Dikarya</taxon>
        <taxon>Ascomycota</taxon>
        <taxon>Pezizomycotina</taxon>
        <taxon>Sordariomycetes</taxon>
        <taxon>Sordariomycetidae</taxon>
        <taxon>Coniochaetales</taxon>
        <taxon>Coniochaetaceae</taxon>
        <taxon>Coniochaeta</taxon>
    </lineage>
</organism>
<sequence length="234" mass="24528">MSGRIVLFFYLAASLAVSAALEPRAVIAHDAVVGFPETVPSGTTGSLYLKYKPYLHVINGCVPFPAVDDAGNTGGGLSPSGSSNGGCSSSTGQVYARATTYNDKYAIMYSWYMPKDEPSDGLGHRHDWENAVVWLASASTSATVLGLAVSQHGGYSKTTTPSFSGVRPLVGYVSYWPLDHQLIADTSVGGSQPLIAWESLTSAAQTALSNTDFGSANVPFKDSSFTANLAEAEI</sequence>
<keyword evidence="3" id="KW-0732">Signal</keyword>
<dbReference type="PANTHER" id="PTHR33657:SF8">
    <property type="entry name" value="DOMAIN PROTEIN, PUTATIVE (AFU_ORTHOLOGUE AFUA_5G00600)-RELATED"/>
    <property type="match status" value="1"/>
</dbReference>
<comment type="similarity">
    <text evidence="1">Belongs to the Necrosis inducing protein (NPP1) family.</text>
</comment>
<evidence type="ECO:0000256" key="3">
    <source>
        <dbReference type="SAM" id="SignalP"/>
    </source>
</evidence>
<dbReference type="InterPro" id="IPR008701">
    <property type="entry name" value="NPP1"/>
</dbReference>
<dbReference type="InParanoid" id="A0A1J7IZI6"/>
<feature type="chain" id="PRO_5012792061" evidence="3">
    <location>
        <begin position="21"/>
        <end position="234"/>
    </location>
</feature>
<dbReference type="OrthoDB" id="89086at2759"/>
<protein>
    <submittedName>
        <fullName evidence="4">NPP1-domain-containing protein</fullName>
    </submittedName>
</protein>
<dbReference type="AlphaFoldDB" id="A0A1J7IZI6"/>
<keyword evidence="2" id="KW-0843">Virulence</keyword>
<dbReference type="Pfam" id="PF05630">
    <property type="entry name" value="NPP1"/>
    <property type="match status" value="1"/>
</dbReference>
<proteinExistence type="inferred from homology"/>
<reference evidence="4 5" key="1">
    <citation type="submission" date="2016-10" db="EMBL/GenBank/DDBJ databases">
        <title>Draft genome sequence of Coniochaeta ligniaria NRRL30616, a lignocellulolytic fungus for bioabatement of inhibitors in plant biomass hydrolysates.</title>
        <authorList>
            <consortium name="DOE Joint Genome Institute"/>
            <person name="Jimenez D.J."/>
            <person name="Hector R.E."/>
            <person name="Riley R."/>
            <person name="Sun H."/>
            <person name="Grigoriev I.V."/>
            <person name="Van Elsas J.D."/>
            <person name="Nichols N.N."/>
        </authorList>
    </citation>
    <scope>NUCLEOTIDE SEQUENCE [LARGE SCALE GENOMIC DNA]</scope>
    <source>
        <strain evidence="4 5">NRRL 30616</strain>
    </source>
</reference>
<dbReference type="PIRSF" id="PIRSF029958">
    <property type="entry name" value="Necrosis-inducing_protein"/>
    <property type="match status" value="1"/>
</dbReference>
<dbReference type="EMBL" id="KV875095">
    <property type="protein sequence ID" value="OIW32685.1"/>
    <property type="molecule type" value="Genomic_DNA"/>
</dbReference>
<evidence type="ECO:0000256" key="2">
    <source>
        <dbReference type="ARBA" id="ARBA00023026"/>
    </source>
</evidence>